<feature type="region of interest" description="Disordered" evidence="1">
    <location>
        <begin position="59"/>
        <end position="96"/>
    </location>
</feature>
<reference evidence="2" key="1">
    <citation type="submission" date="2019-08" db="EMBL/GenBank/DDBJ databases">
        <authorList>
            <person name="Kucharzyk K."/>
            <person name="Murdoch R.W."/>
            <person name="Higgins S."/>
            <person name="Loffler F."/>
        </authorList>
    </citation>
    <scope>NUCLEOTIDE SEQUENCE</scope>
</reference>
<gene>
    <name evidence="2" type="ORF">SDC9_177483</name>
</gene>
<proteinExistence type="predicted"/>
<name>A0A645GUU9_9ZZZZ</name>
<organism evidence="2">
    <name type="scientific">bioreactor metagenome</name>
    <dbReference type="NCBI Taxonomy" id="1076179"/>
    <lineage>
        <taxon>unclassified sequences</taxon>
        <taxon>metagenomes</taxon>
        <taxon>ecological metagenomes</taxon>
    </lineage>
</organism>
<feature type="compositionally biased region" description="Basic residues" evidence="1">
    <location>
        <begin position="10"/>
        <end position="23"/>
    </location>
</feature>
<comment type="caution">
    <text evidence="2">The sequence shown here is derived from an EMBL/GenBank/DDBJ whole genome shotgun (WGS) entry which is preliminary data.</text>
</comment>
<accession>A0A645GUU9</accession>
<feature type="region of interest" description="Disordered" evidence="1">
    <location>
        <begin position="1"/>
        <end position="30"/>
    </location>
</feature>
<evidence type="ECO:0000256" key="1">
    <source>
        <dbReference type="SAM" id="MobiDB-lite"/>
    </source>
</evidence>
<evidence type="ECO:0000313" key="2">
    <source>
        <dbReference type="EMBL" id="MPN30026.1"/>
    </source>
</evidence>
<dbReference type="AlphaFoldDB" id="A0A645GUU9"/>
<protein>
    <submittedName>
        <fullName evidence="2">Uncharacterized protein</fullName>
    </submittedName>
</protein>
<dbReference type="EMBL" id="VSSQ01080991">
    <property type="protein sequence ID" value="MPN30026.1"/>
    <property type="molecule type" value="Genomic_DNA"/>
</dbReference>
<sequence>MDIGSDTAPHKKAPATKTAKPKRLVTAPMTDGRTYRSVAVVHVSSPVFRASENVYGTRHQSITTLQARRSPEKPGAKKRTTSRPRKVSRRQTRQPNATIITLMHPMRSRPRSGSLCSALTSVGRTAFSSAPDTVPTKKPTSPSAMLYASIDAEAPKSHAIMMVLM</sequence>
<feature type="compositionally biased region" description="Basic residues" evidence="1">
    <location>
        <begin position="76"/>
        <end position="92"/>
    </location>
</feature>